<proteinExistence type="predicted"/>
<dbReference type="GO" id="GO:0004148">
    <property type="term" value="F:dihydrolipoyl dehydrogenase (NADH) activity"/>
    <property type="evidence" value="ECO:0007669"/>
    <property type="project" value="TreeGrafter"/>
</dbReference>
<keyword evidence="6" id="KW-0285">Flavoprotein</keyword>
<feature type="compositionally biased region" description="Acidic residues" evidence="12">
    <location>
        <begin position="427"/>
        <end position="448"/>
    </location>
</feature>
<dbReference type="GO" id="GO:0003957">
    <property type="term" value="F:NAD(P)+ transhydrogenase (Si-specific) activity"/>
    <property type="evidence" value="ECO:0007669"/>
    <property type="project" value="UniProtKB-EC"/>
</dbReference>
<sequence>MLGRRHLRLGEALSRGLQRHAPSLCGRASSTQAAALAKSSAHYDLVIVGSGPAAQKCAIESAKYGKSVCIVDKSSQLGGVCVHTGTIPSKTFREAVLHLTGWRHQGFYGRSSQRARAAVAIPDVLARVEAKETEVVRDQLQREGIELISGTARFLPGSEGEPHRVMVLRTSEKTEAKTSVYRHIEASLPSVTLSADRFLVACGTRPLRRPDVPFDGSRVFDSDQLLWGGVDRVPRDLIVVGAGVIGMEYASMINVIPGTTVTVIDPRDEVLGFADREVTQALCYSMRKNGARFLLGEKVKSVEKMADGTVVVAHLLSGKRVKGDALLYAMGRLGNTDSLNLEAIGVDPDERGLLNVDDSYQTAQAGVYACGDVIGYPALASTSMEQGVRAAHHMWSDHGALATDAAAKAAAAEGAIEDSTGSVGDSSDSDGDSDSDSDVEEAGIEDGEERGALESAATVAAASQPSQQDPVAAAGTTTLNEATSSTGPYGSIPMGLLDRSSELLFPYGIYTIPEISMVGKTEAQLTRAHLAKGQMLGGVDGFLKLLFDTNTLKLLGVHAFGEGATEIIHIGQVVMAQGGSVDYFRTAVFNYPTLAEAYNVAARDGLRKVGII</sequence>
<feature type="domain" description="FAD/NAD(P)-binding" evidence="14">
    <location>
        <begin position="43"/>
        <end position="387"/>
    </location>
</feature>
<evidence type="ECO:0000256" key="7">
    <source>
        <dbReference type="ARBA" id="ARBA00022827"/>
    </source>
</evidence>
<evidence type="ECO:0000256" key="5">
    <source>
        <dbReference type="ARBA" id="ARBA00022490"/>
    </source>
</evidence>
<evidence type="ECO:0000256" key="10">
    <source>
        <dbReference type="ARBA" id="ARBA00023027"/>
    </source>
</evidence>
<dbReference type="AlphaFoldDB" id="D7FKJ5"/>
<dbReference type="PANTHER" id="PTHR22912">
    <property type="entry name" value="DISULFIDE OXIDOREDUCTASE"/>
    <property type="match status" value="1"/>
</dbReference>
<dbReference type="InterPro" id="IPR023753">
    <property type="entry name" value="FAD/NAD-binding_dom"/>
</dbReference>
<evidence type="ECO:0000256" key="3">
    <source>
        <dbReference type="ARBA" id="ARBA00004496"/>
    </source>
</evidence>
<feature type="domain" description="Pyridine nucleotide-disulphide oxidoreductase dimerisation" evidence="13">
    <location>
        <begin position="506"/>
        <end position="601"/>
    </location>
</feature>
<evidence type="ECO:0000256" key="4">
    <source>
        <dbReference type="ARBA" id="ARBA00012772"/>
    </source>
</evidence>
<dbReference type="Proteomes" id="UP000002630">
    <property type="component" value="Linkage Group LG26"/>
</dbReference>
<evidence type="ECO:0000256" key="11">
    <source>
        <dbReference type="ARBA" id="ARBA00031183"/>
    </source>
</evidence>
<dbReference type="EC" id="1.6.1.1" evidence="4"/>
<dbReference type="InterPro" id="IPR004099">
    <property type="entry name" value="Pyr_nucl-diS_OxRdtase_dimer"/>
</dbReference>
<dbReference type="PRINTS" id="PR00368">
    <property type="entry name" value="FADPNR"/>
</dbReference>
<evidence type="ECO:0000259" key="13">
    <source>
        <dbReference type="Pfam" id="PF02852"/>
    </source>
</evidence>
<feature type="compositionally biased region" description="Low complexity" evidence="12">
    <location>
        <begin position="412"/>
        <end position="426"/>
    </location>
</feature>
<dbReference type="Gene3D" id="3.50.50.60">
    <property type="entry name" value="FAD/NAD(P)-binding domain"/>
    <property type="match status" value="2"/>
</dbReference>
<evidence type="ECO:0000256" key="2">
    <source>
        <dbReference type="ARBA" id="ARBA00002842"/>
    </source>
</evidence>
<keyword evidence="8" id="KW-0521">NADP</keyword>
<dbReference type="STRING" id="2880.D7FKJ5"/>
<dbReference type="OrthoDB" id="361797at2759"/>
<evidence type="ECO:0000256" key="6">
    <source>
        <dbReference type="ARBA" id="ARBA00022630"/>
    </source>
</evidence>
<dbReference type="InterPro" id="IPR050151">
    <property type="entry name" value="Class-I_Pyr_Nuc-Dis_Oxidored"/>
</dbReference>
<keyword evidence="9" id="KW-0560">Oxidoreductase</keyword>
<keyword evidence="5" id="KW-0963">Cytoplasm</keyword>
<dbReference type="PANTHER" id="PTHR22912:SF93">
    <property type="entry name" value="SOLUBLE PYRIDINE NUCLEOTIDE TRANSHYDROGENASE"/>
    <property type="match status" value="1"/>
</dbReference>
<dbReference type="Gene3D" id="3.30.390.30">
    <property type="match status" value="1"/>
</dbReference>
<dbReference type="eggNOG" id="KOG1335">
    <property type="taxonomic scope" value="Eukaryota"/>
</dbReference>
<dbReference type="SUPFAM" id="SSF55424">
    <property type="entry name" value="FAD/NAD-linked reductases, dimerisation (C-terminal) domain"/>
    <property type="match status" value="1"/>
</dbReference>
<feature type="compositionally biased region" description="Low complexity" evidence="12">
    <location>
        <begin position="453"/>
        <end position="468"/>
    </location>
</feature>
<accession>D7FKJ5</accession>
<dbReference type="GO" id="GO:0005829">
    <property type="term" value="C:cytosol"/>
    <property type="evidence" value="ECO:0007669"/>
    <property type="project" value="TreeGrafter"/>
</dbReference>
<name>D7FKJ5_ECTSI</name>
<comment type="subcellular location">
    <subcellularLocation>
        <location evidence="3">Cytoplasm</location>
    </subcellularLocation>
</comment>
<comment type="function">
    <text evidence="2">Conversion of NADPH, generated by peripheral catabolic pathways, to NADH, which can enter the respiratory chain for energy generation.</text>
</comment>
<evidence type="ECO:0000259" key="14">
    <source>
        <dbReference type="Pfam" id="PF07992"/>
    </source>
</evidence>
<dbReference type="PRINTS" id="PR00411">
    <property type="entry name" value="PNDRDTASEI"/>
</dbReference>
<protein>
    <recommendedName>
        <fullName evidence="4">NAD(P)(+) transhydrogenase (Si-specific)</fullName>
        <ecNumber evidence="4">1.6.1.1</ecNumber>
    </recommendedName>
    <alternativeName>
        <fullName evidence="11">NAD(P)(+) transhydrogenase [B-specific]</fullName>
    </alternativeName>
</protein>
<dbReference type="EMBL" id="FN649751">
    <property type="protein sequence ID" value="CBJ29397.1"/>
    <property type="molecule type" value="Genomic_DNA"/>
</dbReference>
<dbReference type="InterPro" id="IPR016156">
    <property type="entry name" value="FAD/NAD-linked_Rdtase_dimer_sf"/>
</dbReference>
<evidence type="ECO:0000256" key="1">
    <source>
        <dbReference type="ARBA" id="ARBA00001974"/>
    </source>
</evidence>
<dbReference type="SUPFAM" id="SSF51905">
    <property type="entry name" value="FAD/NAD(P)-binding domain"/>
    <property type="match status" value="1"/>
</dbReference>
<reference evidence="15 16" key="1">
    <citation type="journal article" date="2010" name="Nature">
        <title>The Ectocarpus genome and the independent evolution of multicellularity in brown algae.</title>
        <authorList>
            <person name="Cock J.M."/>
            <person name="Sterck L."/>
            <person name="Rouze P."/>
            <person name="Scornet D."/>
            <person name="Allen A.E."/>
            <person name="Amoutzias G."/>
            <person name="Anthouard V."/>
            <person name="Artiguenave F."/>
            <person name="Aury J.M."/>
            <person name="Badger J.H."/>
            <person name="Beszteri B."/>
            <person name="Billiau K."/>
            <person name="Bonnet E."/>
            <person name="Bothwell J.H."/>
            <person name="Bowler C."/>
            <person name="Boyen C."/>
            <person name="Brownlee C."/>
            <person name="Carrano C.J."/>
            <person name="Charrier B."/>
            <person name="Cho G.Y."/>
            <person name="Coelho S.M."/>
            <person name="Collen J."/>
            <person name="Corre E."/>
            <person name="Da Silva C."/>
            <person name="Delage L."/>
            <person name="Delaroque N."/>
            <person name="Dittami S.M."/>
            <person name="Doulbeau S."/>
            <person name="Elias M."/>
            <person name="Farnham G."/>
            <person name="Gachon C.M."/>
            <person name="Gschloessl B."/>
            <person name="Heesch S."/>
            <person name="Jabbari K."/>
            <person name="Jubin C."/>
            <person name="Kawai H."/>
            <person name="Kimura K."/>
            <person name="Kloareg B."/>
            <person name="Kupper F.C."/>
            <person name="Lang D."/>
            <person name="Le Bail A."/>
            <person name="Leblanc C."/>
            <person name="Lerouge P."/>
            <person name="Lohr M."/>
            <person name="Lopez P.J."/>
            <person name="Martens C."/>
            <person name="Maumus F."/>
            <person name="Michel G."/>
            <person name="Miranda-Saavedra D."/>
            <person name="Morales J."/>
            <person name="Moreau H."/>
            <person name="Motomura T."/>
            <person name="Nagasato C."/>
            <person name="Napoli C.A."/>
            <person name="Nelson D.R."/>
            <person name="Nyvall-Collen P."/>
            <person name="Peters A.F."/>
            <person name="Pommier C."/>
            <person name="Potin P."/>
            <person name="Poulain J."/>
            <person name="Quesneville H."/>
            <person name="Read B."/>
            <person name="Rensing S.A."/>
            <person name="Ritter A."/>
            <person name="Rousvoal S."/>
            <person name="Samanta M."/>
            <person name="Samson G."/>
            <person name="Schroeder D.C."/>
            <person name="Segurens B."/>
            <person name="Strittmatter M."/>
            <person name="Tonon T."/>
            <person name="Tregear J.W."/>
            <person name="Valentin K."/>
            <person name="von Dassow P."/>
            <person name="Yamagishi T."/>
            <person name="Van de Peer Y."/>
            <person name="Wincker P."/>
        </authorList>
    </citation>
    <scope>NUCLEOTIDE SEQUENCE [LARGE SCALE GENOMIC DNA]</scope>
    <source>
        <strain evidence="16">Ec32 / CCAP1310/4</strain>
    </source>
</reference>
<dbReference type="GO" id="GO:0050660">
    <property type="term" value="F:flavin adenine dinucleotide binding"/>
    <property type="evidence" value="ECO:0007669"/>
    <property type="project" value="TreeGrafter"/>
</dbReference>
<dbReference type="InParanoid" id="D7FKJ5"/>
<keyword evidence="10" id="KW-0520">NAD</keyword>
<evidence type="ECO:0000256" key="12">
    <source>
        <dbReference type="SAM" id="MobiDB-lite"/>
    </source>
</evidence>
<evidence type="ECO:0000313" key="16">
    <source>
        <dbReference type="Proteomes" id="UP000002630"/>
    </source>
</evidence>
<evidence type="ECO:0000313" key="15">
    <source>
        <dbReference type="EMBL" id="CBJ29397.1"/>
    </source>
</evidence>
<dbReference type="Pfam" id="PF02852">
    <property type="entry name" value="Pyr_redox_dim"/>
    <property type="match status" value="1"/>
</dbReference>
<dbReference type="EMBL" id="FN648026">
    <property type="protein sequence ID" value="CBJ29397.1"/>
    <property type="molecule type" value="Genomic_DNA"/>
</dbReference>
<evidence type="ECO:0000256" key="9">
    <source>
        <dbReference type="ARBA" id="ARBA00023002"/>
    </source>
</evidence>
<dbReference type="OMA" id="SHCLMAV"/>
<dbReference type="Pfam" id="PF07992">
    <property type="entry name" value="Pyr_redox_2"/>
    <property type="match status" value="1"/>
</dbReference>
<keyword evidence="7" id="KW-0274">FAD</keyword>
<gene>
    <name evidence="15" type="ORF">Esi_0144_0069</name>
</gene>
<organism evidence="15 16">
    <name type="scientific">Ectocarpus siliculosus</name>
    <name type="common">Brown alga</name>
    <name type="synonym">Conferva siliculosa</name>
    <dbReference type="NCBI Taxonomy" id="2880"/>
    <lineage>
        <taxon>Eukaryota</taxon>
        <taxon>Sar</taxon>
        <taxon>Stramenopiles</taxon>
        <taxon>Ochrophyta</taxon>
        <taxon>PX clade</taxon>
        <taxon>Phaeophyceae</taxon>
        <taxon>Ectocarpales</taxon>
        <taxon>Ectocarpaceae</taxon>
        <taxon>Ectocarpus</taxon>
    </lineage>
</organism>
<dbReference type="GO" id="GO:0006103">
    <property type="term" value="P:2-oxoglutarate metabolic process"/>
    <property type="evidence" value="ECO:0007669"/>
    <property type="project" value="TreeGrafter"/>
</dbReference>
<feature type="region of interest" description="Disordered" evidence="12">
    <location>
        <begin position="412"/>
        <end position="472"/>
    </location>
</feature>
<dbReference type="InterPro" id="IPR036188">
    <property type="entry name" value="FAD/NAD-bd_sf"/>
</dbReference>
<comment type="cofactor">
    <cofactor evidence="1">
        <name>FAD</name>
        <dbReference type="ChEBI" id="CHEBI:57692"/>
    </cofactor>
</comment>
<keyword evidence="16" id="KW-1185">Reference proteome</keyword>
<evidence type="ECO:0000256" key="8">
    <source>
        <dbReference type="ARBA" id="ARBA00022857"/>
    </source>
</evidence>